<feature type="region of interest" description="Disordered" evidence="1">
    <location>
        <begin position="123"/>
        <end position="276"/>
    </location>
</feature>
<keyword evidence="2" id="KW-1133">Transmembrane helix</keyword>
<dbReference type="EMBL" id="WMIA01000009">
    <property type="protein sequence ID" value="MTF39034.1"/>
    <property type="molecule type" value="Genomic_DNA"/>
</dbReference>
<dbReference type="InterPro" id="IPR010004">
    <property type="entry name" value="Uncharacterised_Ycf66"/>
</dbReference>
<dbReference type="Proteomes" id="UP000437131">
    <property type="component" value="Unassembled WGS sequence"/>
</dbReference>
<feature type="transmembrane region" description="Helical" evidence="2">
    <location>
        <begin position="6"/>
        <end position="26"/>
    </location>
</feature>
<evidence type="ECO:0000256" key="1">
    <source>
        <dbReference type="SAM" id="MobiDB-lite"/>
    </source>
</evidence>
<sequence>MVNFGFNSASVLGIVLALAGAGLYLMRSVRPEVSRDHDIFFAAVGLLCGFILFFQGWRLDPILQFSQLLLSGSAIFFAVESIRLRGATSEKVRGSRANSYVEDDRPVNRRVYRAELDQTDAYDDYYEEEEIPRRRLQGTAVRSPRPTTGYEEENPRPRRPRRPSSSYNQEPPNPRSRNTSRTRPSRSNYEDWQETPDHWDDESSSPRQDYSRPRNDRGVSPTTGARPKKRRPKSADDIVSSVGTEYVDYQPIEPEQSDYDDSPKGDRPSNPDNFDY</sequence>
<keyword evidence="2" id="KW-0812">Transmembrane</keyword>
<reference evidence="3 4" key="1">
    <citation type="submission" date="2019-11" db="EMBL/GenBank/DDBJ databases">
        <title>Isolation of a new High Light Tolerant Cyanobacteria.</title>
        <authorList>
            <person name="Dobson Z."/>
            <person name="Vaughn N."/>
            <person name="Vaughn M."/>
            <person name="Fromme P."/>
            <person name="Mazor Y."/>
        </authorList>
    </citation>
    <scope>NUCLEOTIDE SEQUENCE [LARGE SCALE GENOMIC DNA]</scope>
    <source>
        <strain evidence="3 4">0216</strain>
    </source>
</reference>
<gene>
    <name evidence="3" type="ORF">GGC33_08840</name>
</gene>
<keyword evidence="2" id="KW-0472">Membrane</keyword>
<protein>
    <recommendedName>
        <fullName evidence="5">Ycf66 family protein</fullName>
    </recommendedName>
</protein>
<comment type="caution">
    <text evidence="3">The sequence shown here is derived from an EMBL/GenBank/DDBJ whole genome shotgun (WGS) entry which is preliminary data.</text>
</comment>
<proteinExistence type="predicted"/>
<name>A0A844GR72_9CHRO</name>
<dbReference type="Pfam" id="PF07444">
    <property type="entry name" value="Ycf66_N"/>
    <property type="match status" value="1"/>
</dbReference>
<evidence type="ECO:0000256" key="2">
    <source>
        <dbReference type="SAM" id="Phobius"/>
    </source>
</evidence>
<feature type="compositionally biased region" description="Acidic residues" evidence="1">
    <location>
        <begin position="191"/>
        <end position="203"/>
    </location>
</feature>
<evidence type="ECO:0000313" key="3">
    <source>
        <dbReference type="EMBL" id="MTF39034.1"/>
    </source>
</evidence>
<accession>A0A844GR72</accession>
<evidence type="ECO:0008006" key="5">
    <source>
        <dbReference type="Google" id="ProtNLM"/>
    </source>
</evidence>
<organism evidence="3 4">
    <name type="scientific">Cyanobacterium aponinum 0216</name>
    <dbReference type="NCBI Taxonomy" id="2676140"/>
    <lineage>
        <taxon>Bacteria</taxon>
        <taxon>Bacillati</taxon>
        <taxon>Cyanobacteriota</taxon>
        <taxon>Cyanophyceae</taxon>
        <taxon>Oscillatoriophycideae</taxon>
        <taxon>Chroococcales</taxon>
        <taxon>Geminocystaceae</taxon>
        <taxon>Cyanobacterium</taxon>
    </lineage>
</organism>
<feature type="transmembrane region" description="Helical" evidence="2">
    <location>
        <begin position="38"/>
        <end position="56"/>
    </location>
</feature>
<evidence type="ECO:0000313" key="4">
    <source>
        <dbReference type="Proteomes" id="UP000437131"/>
    </source>
</evidence>
<dbReference type="RefSeq" id="WP_099436049.1">
    <property type="nucleotide sequence ID" value="NZ_WMIA01000009.1"/>
</dbReference>
<dbReference type="AlphaFoldDB" id="A0A844GR72"/>